<dbReference type="VEuPathDB" id="FungiDB:SOCG_01124"/>
<dbReference type="GO" id="GO:0016706">
    <property type="term" value="F:2-oxoglutarate-dependent dioxygenase activity"/>
    <property type="evidence" value="ECO:0007669"/>
    <property type="project" value="TreeGrafter"/>
</dbReference>
<dbReference type="PANTHER" id="PTHR30468:SF31">
    <property type="entry name" value="ALPHA-KETOGLUTARATE-DEPENDENT SULFONATE DIOXYGENASE-RELATED"/>
    <property type="match status" value="1"/>
</dbReference>
<dbReference type="HOGENOM" id="CLU_036005_0_1_1"/>
<evidence type="ECO:0000256" key="3">
    <source>
        <dbReference type="ARBA" id="ARBA00022723"/>
    </source>
</evidence>
<evidence type="ECO:0000256" key="6">
    <source>
        <dbReference type="ARBA" id="ARBA00023004"/>
    </source>
</evidence>
<gene>
    <name evidence="9" type="ORF">SOCG_01124</name>
</gene>
<dbReference type="GO" id="GO:0046872">
    <property type="term" value="F:metal ion binding"/>
    <property type="evidence" value="ECO:0007669"/>
    <property type="project" value="UniProtKB-KW"/>
</dbReference>
<dbReference type="EMBL" id="KE503207">
    <property type="protein sequence ID" value="EPX73374.1"/>
    <property type="molecule type" value="Genomic_DNA"/>
</dbReference>
<evidence type="ECO:0000256" key="5">
    <source>
        <dbReference type="ARBA" id="ARBA00023002"/>
    </source>
</evidence>
<dbReference type="OMA" id="PWVHPIY"/>
<dbReference type="PANTHER" id="PTHR30468">
    <property type="entry name" value="ALPHA-KETOGLUTARATE-DEPENDENT SULFONATE DIOXYGENASE"/>
    <property type="match status" value="1"/>
</dbReference>
<keyword evidence="4 9" id="KW-0223">Dioxygenase</keyword>
<dbReference type="InterPro" id="IPR042098">
    <property type="entry name" value="TauD-like_sf"/>
</dbReference>
<feature type="domain" description="TauD/TfdA-like" evidence="8">
    <location>
        <begin position="111"/>
        <end position="376"/>
    </location>
</feature>
<dbReference type="RefSeq" id="XP_013018998.1">
    <property type="nucleotide sequence ID" value="XM_013163544.1"/>
</dbReference>
<protein>
    <submittedName>
        <fullName evidence="9">Alpha-ketoglutarate-dependent sulfonate dioxygenase</fullName>
    </submittedName>
</protein>
<feature type="region of interest" description="Disordered" evidence="7">
    <location>
        <begin position="15"/>
        <end position="38"/>
    </location>
</feature>
<evidence type="ECO:0000313" key="9">
    <source>
        <dbReference type="EMBL" id="EPX73374.1"/>
    </source>
</evidence>
<evidence type="ECO:0000256" key="4">
    <source>
        <dbReference type="ARBA" id="ARBA00022964"/>
    </source>
</evidence>
<reference evidence="9 10" key="1">
    <citation type="journal article" date="2011" name="Science">
        <title>Comparative functional genomics of the fission yeasts.</title>
        <authorList>
            <person name="Rhind N."/>
            <person name="Chen Z."/>
            <person name="Yassour M."/>
            <person name="Thompson D.A."/>
            <person name="Haas B.J."/>
            <person name="Habib N."/>
            <person name="Wapinski I."/>
            <person name="Roy S."/>
            <person name="Lin M.F."/>
            <person name="Heiman D.I."/>
            <person name="Young S.K."/>
            <person name="Furuya K."/>
            <person name="Guo Y."/>
            <person name="Pidoux A."/>
            <person name="Chen H.M."/>
            <person name="Robbertse B."/>
            <person name="Goldberg J.M."/>
            <person name="Aoki K."/>
            <person name="Bayne E.H."/>
            <person name="Berlin A.M."/>
            <person name="Desjardins C.A."/>
            <person name="Dobbs E."/>
            <person name="Dukaj L."/>
            <person name="Fan L."/>
            <person name="FitzGerald M.G."/>
            <person name="French C."/>
            <person name="Gujja S."/>
            <person name="Hansen K."/>
            <person name="Keifenheim D."/>
            <person name="Levin J.Z."/>
            <person name="Mosher R.A."/>
            <person name="Mueller C.A."/>
            <person name="Pfiffner J."/>
            <person name="Priest M."/>
            <person name="Russ C."/>
            <person name="Smialowska A."/>
            <person name="Swoboda P."/>
            <person name="Sykes S.M."/>
            <person name="Vaughn M."/>
            <person name="Vengrova S."/>
            <person name="Yoder R."/>
            <person name="Zeng Q."/>
            <person name="Allshire R."/>
            <person name="Baulcombe D."/>
            <person name="Birren B.W."/>
            <person name="Brown W."/>
            <person name="Ekwall K."/>
            <person name="Kellis M."/>
            <person name="Leatherwood J."/>
            <person name="Levin H."/>
            <person name="Margalit H."/>
            <person name="Martienssen R."/>
            <person name="Nieduszynski C.A."/>
            <person name="Spatafora J.W."/>
            <person name="Friedman N."/>
            <person name="Dalgaard J.Z."/>
            <person name="Baumann P."/>
            <person name="Niki H."/>
            <person name="Regev A."/>
            <person name="Nusbaum C."/>
        </authorList>
    </citation>
    <scope>NUCLEOTIDE SEQUENCE [LARGE SCALE GENOMIC DNA]</scope>
    <source>
        <strain evidence="10">yFS286</strain>
    </source>
</reference>
<dbReference type="OrthoDB" id="10257314at2759"/>
<keyword evidence="3" id="KW-0479">Metal-binding</keyword>
<name>S9RH44_SCHOY</name>
<dbReference type="FunFam" id="3.60.130.10:FF:000003">
    <property type="entry name" value="Alpha-ketoglutarate-dependent taurine dioxygenase"/>
    <property type="match status" value="1"/>
</dbReference>
<comment type="similarity">
    <text evidence="2">Belongs to the TfdA dioxygenase family.</text>
</comment>
<accession>S9RH44</accession>
<dbReference type="InterPro" id="IPR003819">
    <property type="entry name" value="TauD/TfdA-like"/>
</dbReference>
<evidence type="ECO:0000259" key="8">
    <source>
        <dbReference type="Pfam" id="PF02668"/>
    </source>
</evidence>
<dbReference type="InterPro" id="IPR051323">
    <property type="entry name" value="AtsK-like"/>
</dbReference>
<dbReference type="Gene3D" id="3.60.130.10">
    <property type="entry name" value="Clavaminate synthase-like"/>
    <property type="match status" value="1"/>
</dbReference>
<dbReference type="SUPFAM" id="SSF51197">
    <property type="entry name" value="Clavaminate synthase-like"/>
    <property type="match status" value="1"/>
</dbReference>
<dbReference type="GeneID" id="25030108"/>
<keyword evidence="10" id="KW-1185">Reference proteome</keyword>
<sequence>MSSTTVLEAFPKLTLDQQAAPESNNENQEFSFSKSVFNGHSTRVPDDEKLVVKENDGTLTKYSVPKDYEYADLLPSFPDTKDKPLDEVEYHDRGLHADPSFSNLFRDVTKIEHLGRDLGTVLHGVQLSQLTDVQKDELARLMAERGVVYFPDQKQSIEEFESLGLYYGTPHIHGANAIPRNDRWKNFHVVYTDDKNQSDTVQNVPQIRQIHTDVSFEEQPTAQTFFKALKIPSQGGDTVFYSGYAAYETLSEPLKKYLEGLTLVHSGVEQAEMRRKAGHATRREGILNAHPIVRTHPVTGWKSLYVSPSFSRYIPEVPRAESDAILDFLYQHIATLSASSVKIRWAENGVVAWDNRVVVHRATYDHYPQTRHFIRIAARGEKPFLDKNSRQRKDVLSESK</sequence>
<dbReference type="GO" id="GO:0005737">
    <property type="term" value="C:cytoplasm"/>
    <property type="evidence" value="ECO:0007669"/>
    <property type="project" value="TreeGrafter"/>
</dbReference>
<evidence type="ECO:0000313" key="10">
    <source>
        <dbReference type="Proteomes" id="UP000016088"/>
    </source>
</evidence>
<keyword evidence="5" id="KW-0560">Oxidoreductase</keyword>
<organism evidence="9 10">
    <name type="scientific">Schizosaccharomyces octosporus (strain yFS286)</name>
    <name type="common">Fission yeast</name>
    <name type="synonym">Octosporomyces octosporus</name>
    <dbReference type="NCBI Taxonomy" id="483514"/>
    <lineage>
        <taxon>Eukaryota</taxon>
        <taxon>Fungi</taxon>
        <taxon>Dikarya</taxon>
        <taxon>Ascomycota</taxon>
        <taxon>Taphrinomycotina</taxon>
        <taxon>Schizosaccharomycetes</taxon>
        <taxon>Schizosaccharomycetales</taxon>
        <taxon>Schizosaccharomycetaceae</taxon>
        <taxon>Schizosaccharomyces</taxon>
    </lineage>
</organism>
<dbReference type="AlphaFoldDB" id="S9RH44"/>
<evidence type="ECO:0000256" key="2">
    <source>
        <dbReference type="ARBA" id="ARBA00005896"/>
    </source>
</evidence>
<dbReference type="Proteomes" id="UP000016088">
    <property type="component" value="Unassembled WGS sequence"/>
</dbReference>
<evidence type="ECO:0000256" key="7">
    <source>
        <dbReference type="SAM" id="MobiDB-lite"/>
    </source>
</evidence>
<comment type="cofactor">
    <cofactor evidence="1">
        <name>Fe(2+)</name>
        <dbReference type="ChEBI" id="CHEBI:29033"/>
    </cofactor>
</comment>
<keyword evidence="6" id="KW-0408">Iron</keyword>
<evidence type="ECO:0000256" key="1">
    <source>
        <dbReference type="ARBA" id="ARBA00001954"/>
    </source>
</evidence>
<proteinExistence type="inferred from homology"/>
<dbReference type="eggNOG" id="ENOG502QT05">
    <property type="taxonomic scope" value="Eukaryota"/>
</dbReference>
<dbReference type="Pfam" id="PF02668">
    <property type="entry name" value="TauD"/>
    <property type="match status" value="1"/>
</dbReference>